<dbReference type="PANTHER" id="PTHR46558">
    <property type="entry name" value="TRACRIPTIONAL REGULATORY PROTEIN-RELATED-RELATED"/>
    <property type="match status" value="1"/>
</dbReference>
<evidence type="ECO:0000259" key="2">
    <source>
        <dbReference type="PROSITE" id="PS50943"/>
    </source>
</evidence>
<dbReference type="SUPFAM" id="SSF47413">
    <property type="entry name" value="lambda repressor-like DNA-binding domains"/>
    <property type="match status" value="1"/>
</dbReference>
<dbReference type="RefSeq" id="WP_264140436.1">
    <property type="nucleotide sequence ID" value="NZ_JAOYOD010000001.1"/>
</dbReference>
<dbReference type="EMBL" id="JAOYOD010000001">
    <property type="protein sequence ID" value="MCV9387437.1"/>
    <property type="molecule type" value="Genomic_DNA"/>
</dbReference>
<sequence length="112" mass="12635">MTLGEKIKLARMQKKISQQELGDIAETHQKNISKYEKDLVTPSALVLKKIADALDVTTDYLLGNEVDSAIKDTALLKQFKEVDSMPDDEKNALMKVISAYIRDFRTKAAYEV</sequence>
<gene>
    <name evidence="3" type="ORF">N7U62_12225</name>
</gene>
<dbReference type="Proteomes" id="UP001300692">
    <property type="component" value="Unassembled WGS sequence"/>
</dbReference>
<protein>
    <submittedName>
        <fullName evidence="3">Helix-turn-helix domain-containing protein</fullName>
    </submittedName>
</protein>
<reference evidence="3 4" key="1">
    <citation type="submission" date="2022-10" db="EMBL/GenBank/DDBJ databases">
        <title>Comparative genomics and taxonomic characterization of three novel marine species of genus Reichenbachiella exhibiting antioxidant and polysaccharide degradation activities.</title>
        <authorList>
            <person name="Muhammad N."/>
            <person name="Lee Y.-J."/>
            <person name="Ko J."/>
            <person name="Kim S.-G."/>
        </authorList>
    </citation>
    <scope>NUCLEOTIDE SEQUENCE [LARGE SCALE GENOMIC DNA]</scope>
    <source>
        <strain evidence="3 4">ABR2-5</strain>
    </source>
</reference>
<organism evidence="3 4">
    <name type="scientific">Reichenbachiella ulvae</name>
    <dbReference type="NCBI Taxonomy" id="2980104"/>
    <lineage>
        <taxon>Bacteria</taxon>
        <taxon>Pseudomonadati</taxon>
        <taxon>Bacteroidota</taxon>
        <taxon>Cytophagia</taxon>
        <taxon>Cytophagales</taxon>
        <taxon>Reichenbachiellaceae</taxon>
        <taxon>Reichenbachiella</taxon>
    </lineage>
</organism>
<keyword evidence="1" id="KW-0238">DNA-binding</keyword>
<evidence type="ECO:0000256" key="1">
    <source>
        <dbReference type="ARBA" id="ARBA00023125"/>
    </source>
</evidence>
<proteinExistence type="predicted"/>
<dbReference type="Gene3D" id="1.10.260.40">
    <property type="entry name" value="lambda repressor-like DNA-binding domains"/>
    <property type="match status" value="1"/>
</dbReference>
<keyword evidence="4" id="KW-1185">Reference proteome</keyword>
<evidence type="ECO:0000313" key="4">
    <source>
        <dbReference type="Proteomes" id="UP001300692"/>
    </source>
</evidence>
<evidence type="ECO:0000313" key="3">
    <source>
        <dbReference type="EMBL" id="MCV9387437.1"/>
    </source>
</evidence>
<dbReference type="Pfam" id="PF01381">
    <property type="entry name" value="HTH_3"/>
    <property type="match status" value="1"/>
</dbReference>
<dbReference type="InterPro" id="IPR001387">
    <property type="entry name" value="Cro/C1-type_HTH"/>
</dbReference>
<comment type="caution">
    <text evidence="3">The sequence shown here is derived from an EMBL/GenBank/DDBJ whole genome shotgun (WGS) entry which is preliminary data.</text>
</comment>
<name>A0ABT3CUX8_9BACT</name>
<dbReference type="InterPro" id="IPR010982">
    <property type="entry name" value="Lambda_DNA-bd_dom_sf"/>
</dbReference>
<feature type="domain" description="HTH cro/C1-type" evidence="2">
    <location>
        <begin position="7"/>
        <end position="61"/>
    </location>
</feature>
<dbReference type="PANTHER" id="PTHR46558:SF13">
    <property type="entry name" value="HTH-TYPE TRANSCRIPTIONAL REGULATOR IMMR"/>
    <property type="match status" value="1"/>
</dbReference>
<dbReference type="PROSITE" id="PS50943">
    <property type="entry name" value="HTH_CROC1"/>
    <property type="match status" value="1"/>
</dbReference>
<accession>A0ABT3CUX8</accession>
<dbReference type="CDD" id="cd00093">
    <property type="entry name" value="HTH_XRE"/>
    <property type="match status" value="1"/>
</dbReference>
<dbReference type="InterPro" id="IPR049639">
    <property type="entry name" value="RstR"/>
</dbReference>
<dbReference type="SMART" id="SM00530">
    <property type="entry name" value="HTH_XRE"/>
    <property type="match status" value="1"/>
</dbReference>
<dbReference type="NCBIfam" id="NF041951">
    <property type="entry name" value="phage_RstR"/>
    <property type="match status" value="1"/>
</dbReference>